<feature type="region of interest" description="Disordered" evidence="1">
    <location>
        <begin position="1"/>
        <end position="25"/>
    </location>
</feature>
<feature type="region of interest" description="Disordered" evidence="1">
    <location>
        <begin position="30"/>
        <end position="49"/>
    </location>
</feature>
<dbReference type="KEGG" id="stim:H1B31_07070"/>
<dbReference type="AlphaFoldDB" id="A0A7G7VHR1"/>
<keyword evidence="3" id="KW-1185">Reference proteome</keyword>
<evidence type="ECO:0000313" key="2">
    <source>
        <dbReference type="EMBL" id="QNH53654.1"/>
    </source>
</evidence>
<gene>
    <name evidence="2" type="ORF">H1B31_07070</name>
</gene>
<organism evidence="2 3">
    <name type="scientific">Selenomonas timonae</name>
    <dbReference type="NCBI Taxonomy" id="2754044"/>
    <lineage>
        <taxon>Bacteria</taxon>
        <taxon>Bacillati</taxon>
        <taxon>Bacillota</taxon>
        <taxon>Negativicutes</taxon>
        <taxon>Selenomonadales</taxon>
        <taxon>Selenomonadaceae</taxon>
        <taxon>Selenomonas</taxon>
    </lineage>
</organism>
<feature type="compositionally biased region" description="Basic and acidic residues" evidence="1">
    <location>
        <begin position="30"/>
        <end position="40"/>
    </location>
</feature>
<evidence type="ECO:0008006" key="4">
    <source>
        <dbReference type="Google" id="ProtNLM"/>
    </source>
</evidence>
<protein>
    <recommendedName>
        <fullName evidence="4">Sensory transduction regulator</fullName>
    </recommendedName>
</protein>
<evidence type="ECO:0000256" key="1">
    <source>
        <dbReference type="SAM" id="MobiDB-lite"/>
    </source>
</evidence>
<dbReference type="RefSeq" id="WP_185979816.1">
    <property type="nucleotide sequence ID" value="NZ_CP060204.1"/>
</dbReference>
<sequence length="192" mass="22070">MAKSEEKEVKEVKESAAKPSEEEKLRELIGGARDEKKAAMAEEAAASETATKAERFQSFIKENDISYFDEPQALDDQFHTTIFRSRIEAKGQVMPMAIFIDDSFFTIIRTQIATGINEKNVDRIKGYLNTLNAEYKMFKYYLREDGTIFLDVCIPFADETFDPIMIHTLLPILVKQLETVYEDLMAEVWSKD</sequence>
<name>A0A7G7VHR1_9FIRM</name>
<accession>A0A7G7VHR1</accession>
<dbReference type="EMBL" id="CP060204">
    <property type="protein sequence ID" value="QNH53654.1"/>
    <property type="molecule type" value="Genomic_DNA"/>
</dbReference>
<proteinExistence type="predicted"/>
<evidence type="ECO:0000313" key="3">
    <source>
        <dbReference type="Proteomes" id="UP000515480"/>
    </source>
</evidence>
<dbReference type="Proteomes" id="UP000515480">
    <property type="component" value="Chromosome"/>
</dbReference>
<reference evidence="2 3" key="1">
    <citation type="submission" date="2020-07" db="EMBL/GenBank/DDBJ databases">
        <title>Complete genome and description of Selenomonas timonensis sp. nov., a new bacterium isolated from a gingivitis subject.</title>
        <authorList>
            <person name="Antezack A."/>
        </authorList>
    </citation>
    <scope>NUCLEOTIDE SEQUENCE [LARGE SCALE GENOMIC DNA]</scope>
    <source>
        <strain evidence="2 3">Marseille-Q3039</strain>
    </source>
</reference>